<protein>
    <submittedName>
        <fullName evidence="8">DNAJ domain-containing protein Erj5</fullName>
    </submittedName>
</protein>
<comment type="subcellular location">
    <subcellularLocation>
        <location evidence="5">Endomembrane system</location>
        <topology evidence="5">Single-pass membrane protein</topology>
    </subcellularLocation>
</comment>
<keyword evidence="4 6" id="KW-0472">Membrane</keyword>
<feature type="transmembrane region" description="Helical" evidence="6">
    <location>
        <begin position="20"/>
        <end position="42"/>
    </location>
</feature>
<dbReference type="OrthoDB" id="10250354at2759"/>
<reference evidence="8 9" key="1">
    <citation type="submission" date="2016-10" db="EMBL/GenBank/DDBJ databases">
        <title>The genome of Paramicrosporidium saccamoebae is the missing link in understanding Cryptomycota and Microsporidia evolution.</title>
        <authorList>
            <person name="Quandt C.A."/>
            <person name="Beaudet D."/>
            <person name="Corsaro D."/>
            <person name="Michel R."/>
            <person name="Corradi N."/>
            <person name="James T."/>
        </authorList>
    </citation>
    <scope>NUCLEOTIDE SEQUENCE [LARGE SCALE GENOMIC DNA]</scope>
    <source>
        <strain evidence="8 9">KSL3</strain>
    </source>
</reference>
<keyword evidence="1 6" id="KW-0812">Transmembrane</keyword>
<evidence type="ECO:0000256" key="3">
    <source>
        <dbReference type="ARBA" id="ARBA00022989"/>
    </source>
</evidence>
<keyword evidence="2" id="KW-0732">Signal</keyword>
<accession>A0A2H9TIU3</accession>
<evidence type="ECO:0000313" key="8">
    <source>
        <dbReference type="EMBL" id="PJF17682.1"/>
    </source>
</evidence>
<dbReference type="EMBL" id="MTSL01000166">
    <property type="protein sequence ID" value="PJF17682.1"/>
    <property type="molecule type" value="Genomic_DNA"/>
</dbReference>
<evidence type="ECO:0000256" key="5">
    <source>
        <dbReference type="ARBA" id="ARBA00037847"/>
    </source>
</evidence>
<evidence type="ECO:0000256" key="6">
    <source>
        <dbReference type="SAM" id="Phobius"/>
    </source>
</evidence>
<evidence type="ECO:0000256" key="2">
    <source>
        <dbReference type="ARBA" id="ARBA00022729"/>
    </source>
</evidence>
<evidence type="ECO:0000256" key="1">
    <source>
        <dbReference type="ARBA" id="ARBA00022692"/>
    </source>
</evidence>
<evidence type="ECO:0000256" key="4">
    <source>
        <dbReference type="ARBA" id="ARBA00023136"/>
    </source>
</evidence>
<dbReference type="InterPro" id="IPR036869">
    <property type="entry name" value="J_dom_sf"/>
</dbReference>
<dbReference type="InterPro" id="IPR052606">
    <property type="entry name" value="DnaJ_domain_protein"/>
</dbReference>
<sequence length="278" mass="32351">MVFDTAPHSYWSVGRRHLQSPAIIMEGTFTFLLWSFLLFSFVRARSEDGPSDDNNYYSIYEAIDTMTRLTPHRTFYELLGVSPTDDEDTISRAFRKTTVLYHPDKLKHQGRWDERTEAMSKLVQFVGSQLRSEKGKRDYDWVMNEAPAWHRQTVYVMRKWMPASKLSLRQLAFIVLASSIGVPLLLQWCGYIAAWYMILSSRWEMRGMGEKEVKRMRKRIVGADPGFIAMNNSAYHTILLADSAPPPFPSPFKLWIFRLPIYILKSIVACFWTKPKSA</sequence>
<dbReference type="SUPFAM" id="SSF46565">
    <property type="entry name" value="Chaperone J-domain"/>
    <property type="match status" value="1"/>
</dbReference>
<keyword evidence="3 6" id="KW-1133">Transmembrane helix</keyword>
<dbReference type="PANTHER" id="PTHR44653:SF2">
    <property type="entry name" value="DNAJ HOMOLOG SUBFAMILY C MEMBER 1"/>
    <property type="match status" value="1"/>
</dbReference>
<dbReference type="STRING" id="1246581.A0A2H9TIU3"/>
<feature type="transmembrane region" description="Helical" evidence="6">
    <location>
        <begin position="255"/>
        <end position="273"/>
    </location>
</feature>
<dbReference type="Pfam" id="PF00226">
    <property type="entry name" value="DnaJ"/>
    <property type="match status" value="1"/>
</dbReference>
<keyword evidence="9" id="KW-1185">Reference proteome</keyword>
<feature type="transmembrane region" description="Helical" evidence="6">
    <location>
        <begin position="171"/>
        <end position="198"/>
    </location>
</feature>
<dbReference type="Gene3D" id="1.10.287.110">
    <property type="entry name" value="DnaJ domain"/>
    <property type="match status" value="1"/>
</dbReference>
<proteinExistence type="predicted"/>
<dbReference type="InterPro" id="IPR001623">
    <property type="entry name" value="DnaJ_domain"/>
</dbReference>
<dbReference type="SMART" id="SM00271">
    <property type="entry name" value="DnaJ"/>
    <property type="match status" value="1"/>
</dbReference>
<dbReference type="AlphaFoldDB" id="A0A2H9TIU3"/>
<evidence type="ECO:0000259" key="7">
    <source>
        <dbReference type="PROSITE" id="PS50076"/>
    </source>
</evidence>
<dbReference type="PANTHER" id="PTHR44653">
    <property type="entry name" value="DNAJ HOMOLOG SUBFAMILY C MEMBER 1"/>
    <property type="match status" value="1"/>
</dbReference>
<comment type="caution">
    <text evidence="8">The sequence shown here is derived from an EMBL/GenBank/DDBJ whole genome shotgun (WGS) entry which is preliminary data.</text>
</comment>
<dbReference type="GO" id="GO:0012505">
    <property type="term" value="C:endomembrane system"/>
    <property type="evidence" value="ECO:0007669"/>
    <property type="project" value="UniProtKB-SubCell"/>
</dbReference>
<name>A0A2H9TIU3_9FUNG</name>
<dbReference type="Proteomes" id="UP000240830">
    <property type="component" value="Unassembled WGS sequence"/>
</dbReference>
<dbReference type="CDD" id="cd06257">
    <property type="entry name" value="DnaJ"/>
    <property type="match status" value="1"/>
</dbReference>
<gene>
    <name evidence="8" type="ORF">PSACC_02505</name>
</gene>
<evidence type="ECO:0000313" key="9">
    <source>
        <dbReference type="Proteomes" id="UP000240830"/>
    </source>
</evidence>
<feature type="domain" description="J" evidence="7">
    <location>
        <begin position="74"/>
        <end position="143"/>
    </location>
</feature>
<organism evidence="8 9">
    <name type="scientific">Paramicrosporidium saccamoebae</name>
    <dbReference type="NCBI Taxonomy" id="1246581"/>
    <lineage>
        <taxon>Eukaryota</taxon>
        <taxon>Fungi</taxon>
        <taxon>Fungi incertae sedis</taxon>
        <taxon>Cryptomycota</taxon>
        <taxon>Cryptomycota incertae sedis</taxon>
        <taxon>Paramicrosporidium</taxon>
    </lineage>
</organism>
<dbReference type="PROSITE" id="PS50076">
    <property type="entry name" value="DNAJ_2"/>
    <property type="match status" value="1"/>
</dbReference>